<gene>
    <name evidence="2" type="ORF">KAF25_005145</name>
</gene>
<dbReference type="AlphaFoldDB" id="A0A9P7HDD6"/>
<reference evidence="2" key="1">
    <citation type="submission" date="2021-04" db="EMBL/GenBank/DDBJ databases">
        <title>Draft genome of Fusarium avenaceum strain F156N33, isolated from an atmospheric sample in Virginia.</title>
        <authorList>
            <person name="Yang S."/>
            <person name="Vinatzer B.A."/>
            <person name="Coleman J."/>
        </authorList>
    </citation>
    <scope>NUCLEOTIDE SEQUENCE</scope>
    <source>
        <strain evidence="2">F156N33</strain>
    </source>
</reference>
<accession>A0A9P7HDD6</accession>
<comment type="caution">
    <text evidence="2">The sequence shown here is derived from an EMBL/GenBank/DDBJ whole genome shotgun (WGS) entry which is preliminary data.</text>
</comment>
<feature type="transmembrane region" description="Helical" evidence="1">
    <location>
        <begin position="236"/>
        <end position="256"/>
    </location>
</feature>
<feature type="transmembrane region" description="Helical" evidence="1">
    <location>
        <begin position="473"/>
        <end position="494"/>
    </location>
</feature>
<evidence type="ECO:0000256" key="1">
    <source>
        <dbReference type="SAM" id="Phobius"/>
    </source>
</evidence>
<organism evidence="2 3">
    <name type="scientific">Fusarium avenaceum</name>
    <dbReference type="NCBI Taxonomy" id="40199"/>
    <lineage>
        <taxon>Eukaryota</taxon>
        <taxon>Fungi</taxon>
        <taxon>Dikarya</taxon>
        <taxon>Ascomycota</taxon>
        <taxon>Pezizomycotina</taxon>
        <taxon>Sordariomycetes</taxon>
        <taxon>Hypocreomycetidae</taxon>
        <taxon>Hypocreales</taxon>
        <taxon>Nectriaceae</taxon>
        <taxon>Fusarium</taxon>
        <taxon>Fusarium tricinctum species complex</taxon>
    </lineage>
</organism>
<evidence type="ECO:0000313" key="3">
    <source>
        <dbReference type="Proteomes" id="UP000782241"/>
    </source>
</evidence>
<dbReference type="Proteomes" id="UP000782241">
    <property type="component" value="Unassembled WGS sequence"/>
</dbReference>
<dbReference type="PANTHER" id="PTHR35043">
    <property type="entry name" value="TRANSCRIPTION FACTOR DOMAIN-CONTAINING PROTEIN"/>
    <property type="match status" value="1"/>
</dbReference>
<proteinExistence type="predicted"/>
<keyword evidence="1" id="KW-0472">Membrane</keyword>
<name>A0A9P7HDD6_9HYPO</name>
<protein>
    <submittedName>
        <fullName evidence="2">Uncharacterized protein</fullName>
    </submittedName>
</protein>
<keyword evidence="1" id="KW-1133">Transmembrane helix</keyword>
<keyword evidence="1" id="KW-0812">Transmembrane</keyword>
<sequence length="516" mass="58741">MVDLNSSVITQPWNMSVVSDNGTNQLRHLVAPAWVSSPNVRGSMDILRSCILTLVACIYTALHLDVPRKTTWQYLLMRKTKYVLLTLFAPEMSVFAAMQQLRYAWKLRSALQTIQRREQEKNWTEAADFEINLKYALFIVMGAVRFDVHDILSVPDLDDTASKYFEDSGNRRNSVRPGPGLIVWLAERGHWFKVRKQDIDDKSKADTLQKVLVLIQVSWMVIQCIARRASDLPLSLLEIHTMLHVVCAIILYACWFQKPLDVMEAIVVTTEGFKGEVATQLQREFYINMAYSMVLFPAKQQDSQAQPTDIHGEPMRWIIPEPQADMKVGDMLPSGLALYTRNKISRVNGQSIPAAALDSNSSFKITNEFLRRWASILTIHPFEERESLTERPPELDNDPARLLSLEVNSTTYLPGDNSQPLYVGRLTELQPGESTDWNRPFWEGKSIVHVDLDRPWQSRGILLWMGLNETHDFGLLSPLVTLIAMLLTGVYGGVHMVAWGWSFPTFAEEVISSYVP</sequence>
<keyword evidence="3" id="KW-1185">Reference proteome</keyword>
<dbReference type="PANTHER" id="PTHR35043:SF7">
    <property type="entry name" value="TRANSCRIPTION FACTOR DOMAIN-CONTAINING PROTEIN"/>
    <property type="match status" value="1"/>
</dbReference>
<dbReference type="EMBL" id="JAGPUO010000005">
    <property type="protein sequence ID" value="KAG5662727.1"/>
    <property type="molecule type" value="Genomic_DNA"/>
</dbReference>
<evidence type="ECO:0000313" key="2">
    <source>
        <dbReference type="EMBL" id="KAG5662727.1"/>
    </source>
</evidence>